<feature type="non-terminal residue" evidence="10">
    <location>
        <position position="1"/>
    </location>
</feature>
<dbReference type="OrthoDB" id="6624814at2759"/>
<protein>
    <submittedName>
        <fullName evidence="10">DAN protein</fullName>
    </submittedName>
</protein>
<evidence type="ECO:0000256" key="8">
    <source>
        <dbReference type="SAM" id="MobiDB-lite"/>
    </source>
</evidence>
<dbReference type="InterPro" id="IPR007889">
    <property type="entry name" value="HTH_Psq"/>
</dbReference>
<evidence type="ECO:0000256" key="2">
    <source>
        <dbReference type="ARBA" id="ARBA00022473"/>
    </source>
</evidence>
<feature type="region of interest" description="Disordered" evidence="8">
    <location>
        <begin position="1"/>
        <end position="47"/>
    </location>
</feature>
<evidence type="ECO:0000256" key="7">
    <source>
        <dbReference type="PROSITE-ProRule" id="PRU00320"/>
    </source>
</evidence>
<evidence type="ECO:0000256" key="3">
    <source>
        <dbReference type="ARBA" id="ARBA00022553"/>
    </source>
</evidence>
<dbReference type="SUPFAM" id="SSF46689">
    <property type="entry name" value="Homeodomain-like"/>
    <property type="match status" value="1"/>
</dbReference>
<proteinExistence type="predicted"/>
<dbReference type="InterPro" id="IPR036388">
    <property type="entry name" value="WH-like_DNA-bd_sf"/>
</dbReference>
<evidence type="ECO:0000256" key="6">
    <source>
        <dbReference type="ARBA" id="ARBA00023163"/>
    </source>
</evidence>
<keyword evidence="4" id="KW-0805">Transcription regulation</keyword>
<dbReference type="InterPro" id="IPR051839">
    <property type="entry name" value="RD_transcriptional_regulator"/>
</dbReference>
<evidence type="ECO:0000313" key="11">
    <source>
        <dbReference type="Proteomes" id="UP000670152"/>
    </source>
</evidence>
<keyword evidence="6" id="KW-0804">Transcription</keyword>
<evidence type="ECO:0000256" key="1">
    <source>
        <dbReference type="ARBA" id="ARBA00004123"/>
    </source>
</evidence>
<dbReference type="Gene3D" id="1.10.10.10">
    <property type="entry name" value="Winged helix-like DNA-binding domain superfamily/Winged helix DNA-binding domain"/>
    <property type="match status" value="1"/>
</dbReference>
<gene>
    <name evidence="10" type="primary">Dan_3</name>
    <name evidence="10" type="ORF">G6Z77_0010117</name>
</gene>
<organism evidence="10 11">
    <name type="scientific">Acromyrmex heyeri</name>
    <dbReference type="NCBI Taxonomy" id="230685"/>
    <lineage>
        <taxon>Eukaryota</taxon>
        <taxon>Metazoa</taxon>
        <taxon>Ecdysozoa</taxon>
        <taxon>Arthropoda</taxon>
        <taxon>Hexapoda</taxon>
        <taxon>Insecta</taxon>
        <taxon>Pterygota</taxon>
        <taxon>Neoptera</taxon>
        <taxon>Endopterygota</taxon>
        <taxon>Hymenoptera</taxon>
        <taxon>Apocrita</taxon>
        <taxon>Aculeata</taxon>
        <taxon>Formicoidea</taxon>
        <taxon>Formicidae</taxon>
        <taxon>Myrmicinae</taxon>
        <taxon>Acromyrmex</taxon>
    </lineage>
</organism>
<name>A0A836FCI0_9HYME</name>
<keyword evidence="3" id="KW-0597">Phosphoprotein</keyword>
<feature type="compositionally biased region" description="Polar residues" evidence="8">
    <location>
        <begin position="8"/>
        <end position="23"/>
    </location>
</feature>
<comment type="caution">
    <text evidence="10">The sequence shown here is derived from an EMBL/GenBank/DDBJ whole genome shotgun (WGS) entry which is preliminary data.</text>
</comment>
<dbReference type="PROSITE" id="PS50960">
    <property type="entry name" value="HTH_PSQ"/>
    <property type="match status" value="1"/>
</dbReference>
<keyword evidence="2" id="KW-0217">Developmental protein</keyword>
<dbReference type="Pfam" id="PF04218">
    <property type="entry name" value="CENP-B_N"/>
    <property type="match status" value="1"/>
</dbReference>
<evidence type="ECO:0000313" key="10">
    <source>
        <dbReference type="EMBL" id="KAG5331580.1"/>
    </source>
</evidence>
<feature type="DNA-binding region" description="H-T-H motif" evidence="7">
    <location>
        <begin position="60"/>
        <end position="80"/>
    </location>
</feature>
<evidence type="ECO:0000256" key="4">
    <source>
        <dbReference type="ARBA" id="ARBA00023015"/>
    </source>
</evidence>
<sequence length="147" mass="15798">MVPARYGNNLNVSDPGPSTSSRGTMARNESRQASKRPQRVALTPKEKIDEINRVHNGESKAAVARGIGVPESTLRGWCKAKDKILLQANNIKTSAATLPGSSLEVGDSSSRSTLTQATMLGLPSTFGLTERAEEFKAGPAHKRIKRE</sequence>
<dbReference type="GO" id="GO:0003677">
    <property type="term" value="F:DNA binding"/>
    <property type="evidence" value="ECO:0007669"/>
    <property type="project" value="UniProtKB-UniRule"/>
</dbReference>
<comment type="subcellular location">
    <subcellularLocation>
        <location evidence="1 7">Nucleus</location>
    </subcellularLocation>
</comment>
<dbReference type="GO" id="GO:0005634">
    <property type="term" value="C:nucleus"/>
    <property type="evidence" value="ECO:0007669"/>
    <property type="project" value="UniProtKB-SubCell"/>
</dbReference>
<dbReference type="AlphaFoldDB" id="A0A836FCI0"/>
<keyword evidence="7" id="KW-0539">Nucleus</keyword>
<reference evidence="10 11" key="1">
    <citation type="submission" date="2020-02" db="EMBL/GenBank/DDBJ databases">
        <title>Relaxed selection underlies rapid genomic changes in the transitions from sociality to social parasitism in ants.</title>
        <authorList>
            <person name="Bi X."/>
        </authorList>
    </citation>
    <scope>NUCLEOTIDE SEQUENCE [LARGE SCALE GENOMIC DNA]</scope>
    <source>
        <strain evidence="10">BGI-DK2014b</strain>
        <tissue evidence="10">Whole body</tissue>
    </source>
</reference>
<evidence type="ECO:0000256" key="5">
    <source>
        <dbReference type="ARBA" id="ARBA00023125"/>
    </source>
</evidence>
<evidence type="ECO:0000259" key="9">
    <source>
        <dbReference type="PROSITE" id="PS50960"/>
    </source>
</evidence>
<feature type="domain" description="HTH psq-type" evidence="9">
    <location>
        <begin position="33"/>
        <end position="84"/>
    </location>
</feature>
<feature type="non-terminal residue" evidence="10">
    <location>
        <position position="147"/>
    </location>
</feature>
<keyword evidence="11" id="KW-1185">Reference proteome</keyword>
<keyword evidence="5 7" id="KW-0238">DNA-binding</keyword>
<dbReference type="InterPro" id="IPR009057">
    <property type="entry name" value="Homeodomain-like_sf"/>
</dbReference>
<dbReference type="PANTHER" id="PTHR33215:SF13">
    <property type="entry name" value="PROTEIN DISTAL ANTENNA"/>
    <property type="match status" value="1"/>
</dbReference>
<accession>A0A836FCI0</accession>
<dbReference type="PANTHER" id="PTHR33215">
    <property type="entry name" value="PROTEIN DISTAL ANTENNA"/>
    <property type="match status" value="1"/>
</dbReference>
<dbReference type="EMBL" id="JAANIB010005651">
    <property type="protein sequence ID" value="KAG5331580.1"/>
    <property type="molecule type" value="Genomic_DNA"/>
</dbReference>
<dbReference type="Proteomes" id="UP000670152">
    <property type="component" value="Unassembled WGS sequence"/>
</dbReference>